<evidence type="ECO:0008006" key="3">
    <source>
        <dbReference type="Google" id="ProtNLM"/>
    </source>
</evidence>
<gene>
    <name evidence="1" type="ORF">CLV35_3931</name>
</gene>
<accession>A0A420XJW0</accession>
<evidence type="ECO:0000313" key="1">
    <source>
        <dbReference type="EMBL" id="RKS68024.1"/>
    </source>
</evidence>
<dbReference type="EMBL" id="RBWV01000017">
    <property type="protein sequence ID" value="RKS68024.1"/>
    <property type="molecule type" value="Genomic_DNA"/>
</dbReference>
<protein>
    <recommendedName>
        <fullName evidence="3">DUF4126 domain-containing protein</fullName>
    </recommendedName>
</protein>
<organism evidence="1 2">
    <name type="scientific">Motilibacter peucedani</name>
    <dbReference type="NCBI Taxonomy" id="598650"/>
    <lineage>
        <taxon>Bacteria</taxon>
        <taxon>Bacillati</taxon>
        <taxon>Actinomycetota</taxon>
        <taxon>Actinomycetes</taxon>
        <taxon>Motilibacterales</taxon>
        <taxon>Motilibacteraceae</taxon>
        <taxon>Motilibacter</taxon>
    </lineage>
</organism>
<proteinExistence type="predicted"/>
<dbReference type="RefSeq" id="WP_183062088.1">
    <property type="nucleotide sequence ID" value="NZ_RBWV01000017.1"/>
</dbReference>
<dbReference type="Proteomes" id="UP000281955">
    <property type="component" value="Unassembled WGS sequence"/>
</dbReference>
<reference evidence="1 2" key="1">
    <citation type="submission" date="2018-10" db="EMBL/GenBank/DDBJ databases">
        <title>Genomic Encyclopedia of Archaeal and Bacterial Type Strains, Phase II (KMG-II): from individual species to whole genera.</title>
        <authorList>
            <person name="Goeker M."/>
        </authorList>
    </citation>
    <scope>NUCLEOTIDE SEQUENCE [LARGE SCALE GENOMIC DNA]</scope>
    <source>
        <strain evidence="1 2">RP-AC37</strain>
    </source>
</reference>
<keyword evidence="2" id="KW-1185">Reference proteome</keyword>
<comment type="caution">
    <text evidence="1">The sequence shown here is derived from an EMBL/GenBank/DDBJ whole genome shotgun (WGS) entry which is preliminary data.</text>
</comment>
<dbReference type="InParanoid" id="A0A420XJW0"/>
<dbReference type="AlphaFoldDB" id="A0A420XJW0"/>
<sequence>MTRVPLPVRALALGAATGGRSVAGLAALARSRDDLGPLSGSAGRVALTLAQLGEGVGDKLPMTPSRLAPPALTARVVAGTAGGLLLARSERQAYPVPALLGAVGALAGSWAGARWRAVTGSRVPDWASALVEDAVVVALATWAARA</sequence>
<evidence type="ECO:0000313" key="2">
    <source>
        <dbReference type="Proteomes" id="UP000281955"/>
    </source>
</evidence>
<name>A0A420XJW0_9ACTN</name>